<organism evidence="1 2">
    <name type="scientific">Sphingopyxis panaciterrulae</name>
    <dbReference type="NCBI Taxonomy" id="462372"/>
    <lineage>
        <taxon>Bacteria</taxon>
        <taxon>Pseudomonadati</taxon>
        <taxon>Pseudomonadota</taxon>
        <taxon>Alphaproteobacteria</taxon>
        <taxon>Sphingomonadales</taxon>
        <taxon>Sphingomonadaceae</taxon>
        <taxon>Sphingopyxis</taxon>
    </lineage>
</organism>
<proteinExistence type="predicted"/>
<name>A0A7W9ERF0_9SPHN</name>
<gene>
    <name evidence="1" type="ORF">FHR21_003049</name>
</gene>
<dbReference type="AlphaFoldDB" id="A0A7W9ERF0"/>
<protein>
    <submittedName>
        <fullName evidence="1">Uncharacterized protein</fullName>
    </submittedName>
</protein>
<keyword evidence="2" id="KW-1185">Reference proteome</keyword>
<accession>A0A7W9ERF0</accession>
<evidence type="ECO:0000313" key="1">
    <source>
        <dbReference type="EMBL" id="MBB5707682.1"/>
    </source>
</evidence>
<sequence>MDGAFADADSLLGIAQVARRSLHDVMRQGSAELRLLETTVSAHFGAFEGIQRTMFASSY</sequence>
<reference evidence="1 2" key="1">
    <citation type="submission" date="2020-08" db="EMBL/GenBank/DDBJ databases">
        <title>Genomic Encyclopedia of Type Strains, Phase IV (KMG-IV): sequencing the most valuable type-strain genomes for metagenomic binning, comparative biology and taxonomic classification.</title>
        <authorList>
            <person name="Goeker M."/>
        </authorList>
    </citation>
    <scope>NUCLEOTIDE SEQUENCE [LARGE SCALE GENOMIC DNA]</scope>
    <source>
        <strain evidence="1 2">DSM 27163</strain>
    </source>
</reference>
<evidence type="ECO:0000313" key="2">
    <source>
        <dbReference type="Proteomes" id="UP000537161"/>
    </source>
</evidence>
<dbReference type="EMBL" id="JACIJH010000011">
    <property type="protein sequence ID" value="MBB5707682.1"/>
    <property type="molecule type" value="Genomic_DNA"/>
</dbReference>
<dbReference type="RefSeq" id="WP_184099771.1">
    <property type="nucleotide sequence ID" value="NZ_JACIJH010000011.1"/>
</dbReference>
<dbReference type="Proteomes" id="UP000537161">
    <property type="component" value="Unassembled WGS sequence"/>
</dbReference>
<comment type="caution">
    <text evidence="1">The sequence shown here is derived from an EMBL/GenBank/DDBJ whole genome shotgun (WGS) entry which is preliminary data.</text>
</comment>